<gene>
    <name evidence="1" type="ORF">BGZ97_003418</name>
</gene>
<feature type="non-terminal residue" evidence="1">
    <location>
        <position position="1"/>
    </location>
</feature>
<dbReference type="OrthoDB" id="61900at2759"/>
<keyword evidence="2" id="KW-1185">Reference proteome</keyword>
<sequence length="134" mass="14893">YILLWSSTTVELHPQAASIQRSIDLLCPPPPPPSDSATATTAMISEQDLAIMLDIPGRLPASEIEVRAMVEISYWHQDQDEYAAVDSAPVLLTAFAAQPDEISLIQTHFKRYRNSVRSLFNMTLKLHIQAMADS</sequence>
<reference evidence="1" key="1">
    <citation type="journal article" date="2020" name="Fungal Divers.">
        <title>Resolving the Mortierellaceae phylogeny through synthesis of multi-gene phylogenetics and phylogenomics.</title>
        <authorList>
            <person name="Vandepol N."/>
            <person name="Liber J."/>
            <person name="Desiro A."/>
            <person name="Na H."/>
            <person name="Kennedy M."/>
            <person name="Barry K."/>
            <person name="Grigoriev I.V."/>
            <person name="Miller A.N."/>
            <person name="O'Donnell K."/>
            <person name="Stajich J.E."/>
            <person name="Bonito G."/>
        </authorList>
    </citation>
    <scope>NUCLEOTIDE SEQUENCE</scope>
    <source>
        <strain evidence="1">NVP60</strain>
    </source>
</reference>
<organism evidence="1 2">
    <name type="scientific">Linnemannia gamsii</name>
    <dbReference type="NCBI Taxonomy" id="64522"/>
    <lineage>
        <taxon>Eukaryota</taxon>
        <taxon>Fungi</taxon>
        <taxon>Fungi incertae sedis</taxon>
        <taxon>Mucoromycota</taxon>
        <taxon>Mortierellomycotina</taxon>
        <taxon>Mortierellomycetes</taxon>
        <taxon>Mortierellales</taxon>
        <taxon>Mortierellaceae</taxon>
        <taxon>Linnemannia</taxon>
    </lineage>
</organism>
<evidence type="ECO:0000313" key="1">
    <source>
        <dbReference type="EMBL" id="KAG0318701.1"/>
    </source>
</evidence>
<dbReference type="AlphaFoldDB" id="A0A9P6RJ55"/>
<evidence type="ECO:0000313" key="2">
    <source>
        <dbReference type="Proteomes" id="UP000823405"/>
    </source>
</evidence>
<dbReference type="Proteomes" id="UP000823405">
    <property type="component" value="Unassembled WGS sequence"/>
</dbReference>
<comment type="caution">
    <text evidence="1">The sequence shown here is derived from an EMBL/GenBank/DDBJ whole genome shotgun (WGS) entry which is preliminary data.</text>
</comment>
<protein>
    <submittedName>
        <fullName evidence="1">Uncharacterized protein</fullName>
    </submittedName>
</protein>
<name>A0A9P6RJ55_9FUNG</name>
<accession>A0A9P6RJ55</accession>
<proteinExistence type="predicted"/>
<dbReference type="EMBL" id="JAAAIN010000180">
    <property type="protein sequence ID" value="KAG0318701.1"/>
    <property type="molecule type" value="Genomic_DNA"/>
</dbReference>